<dbReference type="InterPro" id="IPR036748">
    <property type="entry name" value="MTH938-like_sf"/>
</dbReference>
<dbReference type="SUPFAM" id="SSF64076">
    <property type="entry name" value="MTH938-like"/>
    <property type="match status" value="1"/>
</dbReference>
<evidence type="ECO:0000313" key="2">
    <source>
        <dbReference type="Proteomes" id="UP000238274"/>
    </source>
</evidence>
<dbReference type="GO" id="GO:0005743">
    <property type="term" value="C:mitochondrial inner membrane"/>
    <property type="evidence" value="ECO:0007669"/>
    <property type="project" value="TreeGrafter"/>
</dbReference>
<name>A0A2S4W1D3_9BASI</name>
<dbReference type="Pfam" id="PF04430">
    <property type="entry name" value="DUF498"/>
    <property type="match status" value="1"/>
</dbReference>
<keyword evidence="2" id="KW-1185">Reference proteome</keyword>
<comment type="caution">
    <text evidence="1">The sequence shown here is derived from an EMBL/GenBank/DDBJ whole genome shotgun (WGS) entry which is preliminary data.</text>
</comment>
<reference evidence="1 2" key="1">
    <citation type="submission" date="2017-12" db="EMBL/GenBank/DDBJ databases">
        <title>Gene loss provides genomic basis for host adaptation in cereal stripe rust fungi.</title>
        <authorList>
            <person name="Xia C."/>
        </authorList>
    </citation>
    <scope>NUCLEOTIDE SEQUENCE [LARGE SCALE GENOMIC DNA]</scope>
    <source>
        <strain evidence="1 2">93TX-2</strain>
    </source>
</reference>
<evidence type="ECO:0000313" key="1">
    <source>
        <dbReference type="EMBL" id="POW15582.1"/>
    </source>
</evidence>
<dbReference type="Gene3D" id="3.40.1230.10">
    <property type="entry name" value="MTH938-like"/>
    <property type="match status" value="1"/>
</dbReference>
<dbReference type="GO" id="GO:0032981">
    <property type="term" value="P:mitochondrial respiratory chain complex I assembly"/>
    <property type="evidence" value="ECO:0007669"/>
    <property type="project" value="TreeGrafter"/>
</dbReference>
<dbReference type="InterPro" id="IPR007523">
    <property type="entry name" value="NDUFAF3/AAMDC"/>
</dbReference>
<reference evidence="2" key="2">
    <citation type="journal article" date="2018" name="BMC Genomics">
        <title>Genomic insights into host adaptation between the wheat stripe rust pathogen (Puccinia striiformis f. sp. tritici) and the barley stripe rust pathogen (Puccinia striiformis f. sp. hordei).</title>
        <authorList>
            <person name="Xia C."/>
            <person name="Wang M."/>
            <person name="Yin C."/>
            <person name="Cornejo O.E."/>
            <person name="Hulbert S.H."/>
            <person name="Chen X."/>
        </authorList>
    </citation>
    <scope>NUCLEOTIDE SEQUENCE [LARGE SCALE GENOMIC DNA]</scope>
    <source>
        <strain evidence="2">93TX-2</strain>
    </source>
</reference>
<sequence length="228" mass="25125">MQGIQRLSKSLQQLRQSSSMSKFINIFQQAQGKSPGQTEEGEMLSVQSVHERAFTLSNDTIVPANLFLYNACGMLWNPAPDIYSSLPDPVGFSKIASQFKLFEIIHPRPEMVILGAGKSILTIEPAKIAAIKAYLNSIGIQLDVLDTVNQSYPTELTRLLKMEKHSFGPCWPNKTHTLRNGCSNYNFLVEEGRSVAGLFLTLEPVDSLSSQLLSTTTTTNNISSPQSS</sequence>
<protein>
    <recommendedName>
        <fullName evidence="3">NADH dehydrogenase [ubiquinone] 1 alpha subcomplex assembly factor 3</fullName>
    </recommendedName>
</protein>
<dbReference type="EMBL" id="PKSM01000084">
    <property type="protein sequence ID" value="POW15582.1"/>
    <property type="molecule type" value="Genomic_DNA"/>
</dbReference>
<dbReference type="Proteomes" id="UP000238274">
    <property type="component" value="Unassembled WGS sequence"/>
</dbReference>
<dbReference type="VEuPathDB" id="FungiDB:PSHT_06953"/>
<dbReference type="PANTHER" id="PTHR21192">
    <property type="entry name" value="NUCLEAR PROTEIN E3-3"/>
    <property type="match status" value="1"/>
</dbReference>
<dbReference type="PANTHER" id="PTHR21192:SF2">
    <property type="entry name" value="NADH DEHYDROGENASE [UBIQUINONE] 1 ALPHA SUBCOMPLEX ASSEMBLY FACTOR 3"/>
    <property type="match status" value="1"/>
</dbReference>
<dbReference type="OrthoDB" id="2499422at2759"/>
<evidence type="ECO:0008006" key="3">
    <source>
        <dbReference type="Google" id="ProtNLM"/>
    </source>
</evidence>
<dbReference type="VEuPathDB" id="FungiDB:PSTT_03615"/>
<organism evidence="1 2">
    <name type="scientific">Puccinia striiformis</name>
    <dbReference type="NCBI Taxonomy" id="27350"/>
    <lineage>
        <taxon>Eukaryota</taxon>
        <taxon>Fungi</taxon>
        <taxon>Dikarya</taxon>
        <taxon>Basidiomycota</taxon>
        <taxon>Pucciniomycotina</taxon>
        <taxon>Pucciniomycetes</taxon>
        <taxon>Pucciniales</taxon>
        <taxon>Pucciniaceae</taxon>
        <taxon>Puccinia</taxon>
    </lineage>
</organism>
<proteinExistence type="predicted"/>
<reference evidence="2" key="3">
    <citation type="journal article" date="2018" name="Mol. Plant Microbe Interact.">
        <title>Genome sequence resources for the wheat stripe rust pathogen (Puccinia striiformis f. sp. tritici) and the barley stripe rust pathogen (Puccinia striiformis f. sp. hordei).</title>
        <authorList>
            <person name="Xia C."/>
            <person name="Wang M."/>
            <person name="Yin C."/>
            <person name="Cornejo O.E."/>
            <person name="Hulbert S.H."/>
            <person name="Chen X."/>
        </authorList>
    </citation>
    <scope>NUCLEOTIDE SEQUENCE [LARGE SCALE GENOMIC DNA]</scope>
    <source>
        <strain evidence="2">93TX-2</strain>
    </source>
</reference>
<gene>
    <name evidence="1" type="ORF">PSHT_06953</name>
</gene>
<accession>A0A2S4W1D3</accession>
<dbReference type="AlphaFoldDB" id="A0A2S4W1D3"/>